<evidence type="ECO:0000256" key="1">
    <source>
        <dbReference type="SAM" id="MobiDB-lite"/>
    </source>
</evidence>
<protein>
    <recommendedName>
        <fullName evidence="2">Protein kinase domain-containing protein</fullName>
    </recommendedName>
</protein>
<feature type="compositionally biased region" description="Polar residues" evidence="1">
    <location>
        <begin position="606"/>
        <end position="630"/>
    </location>
</feature>
<dbReference type="PANTHER" id="PTHR24359:SF1">
    <property type="entry name" value="INHIBITOR OF NUCLEAR FACTOR KAPPA-B KINASE EPSILON SUBUNIT HOMOLOG 1-RELATED"/>
    <property type="match status" value="1"/>
</dbReference>
<feature type="compositionally biased region" description="Polar residues" evidence="1">
    <location>
        <begin position="579"/>
        <end position="591"/>
    </location>
</feature>
<dbReference type="InterPro" id="IPR011009">
    <property type="entry name" value="Kinase-like_dom_sf"/>
</dbReference>
<dbReference type="CDD" id="cd00180">
    <property type="entry name" value="PKc"/>
    <property type="match status" value="1"/>
</dbReference>
<dbReference type="SMART" id="SM00220">
    <property type="entry name" value="S_TKc"/>
    <property type="match status" value="1"/>
</dbReference>
<feature type="region of interest" description="Disordered" evidence="1">
    <location>
        <begin position="495"/>
        <end position="632"/>
    </location>
</feature>
<dbReference type="OrthoDB" id="9992527at2759"/>
<evidence type="ECO:0000259" key="2">
    <source>
        <dbReference type="PROSITE" id="PS50011"/>
    </source>
</evidence>
<dbReference type="Proteomes" id="UP001152049">
    <property type="component" value="Unassembled WGS sequence"/>
</dbReference>
<organism evidence="3 4">
    <name type="scientific">Fusarium torreyae</name>
    <dbReference type="NCBI Taxonomy" id="1237075"/>
    <lineage>
        <taxon>Eukaryota</taxon>
        <taxon>Fungi</taxon>
        <taxon>Dikarya</taxon>
        <taxon>Ascomycota</taxon>
        <taxon>Pezizomycotina</taxon>
        <taxon>Sordariomycetes</taxon>
        <taxon>Hypocreomycetidae</taxon>
        <taxon>Hypocreales</taxon>
        <taxon>Nectriaceae</taxon>
        <taxon>Fusarium</taxon>
    </lineage>
</organism>
<dbReference type="Gene3D" id="3.30.200.20">
    <property type="entry name" value="Phosphorylase Kinase, domain 1"/>
    <property type="match status" value="1"/>
</dbReference>
<dbReference type="GO" id="GO:0004674">
    <property type="term" value="F:protein serine/threonine kinase activity"/>
    <property type="evidence" value="ECO:0007669"/>
    <property type="project" value="TreeGrafter"/>
</dbReference>
<gene>
    <name evidence="3" type="ORF">NW762_008860</name>
</gene>
<dbReference type="GO" id="GO:0005524">
    <property type="term" value="F:ATP binding"/>
    <property type="evidence" value="ECO:0007669"/>
    <property type="project" value="InterPro"/>
</dbReference>
<dbReference type="EMBL" id="JAOQAZ010000018">
    <property type="protein sequence ID" value="KAJ4256764.1"/>
    <property type="molecule type" value="Genomic_DNA"/>
</dbReference>
<keyword evidence="4" id="KW-1185">Reference proteome</keyword>
<name>A0A9W8RX89_9HYPO</name>
<comment type="caution">
    <text evidence="3">The sequence shown here is derived from an EMBL/GenBank/DDBJ whole genome shotgun (WGS) entry which is preliminary data.</text>
</comment>
<feature type="region of interest" description="Disordered" evidence="1">
    <location>
        <begin position="338"/>
        <end position="358"/>
    </location>
</feature>
<dbReference type="Gene3D" id="1.10.510.10">
    <property type="entry name" value="Transferase(Phosphotransferase) domain 1"/>
    <property type="match status" value="1"/>
</dbReference>
<proteinExistence type="predicted"/>
<dbReference type="SUPFAM" id="SSF56112">
    <property type="entry name" value="Protein kinase-like (PK-like)"/>
    <property type="match status" value="1"/>
</dbReference>
<reference evidence="3" key="1">
    <citation type="submission" date="2022-09" db="EMBL/GenBank/DDBJ databases">
        <title>Fusarium specimens isolated from Avocado Roots.</title>
        <authorList>
            <person name="Stajich J."/>
            <person name="Roper C."/>
            <person name="Heimlech-Rivalta G."/>
        </authorList>
    </citation>
    <scope>NUCLEOTIDE SEQUENCE</scope>
    <source>
        <strain evidence="3">CF00136</strain>
    </source>
</reference>
<feature type="domain" description="Protein kinase" evidence="2">
    <location>
        <begin position="137"/>
        <end position="489"/>
    </location>
</feature>
<feature type="compositionally biased region" description="Low complexity" evidence="1">
    <location>
        <begin position="496"/>
        <end position="512"/>
    </location>
</feature>
<evidence type="ECO:0000313" key="3">
    <source>
        <dbReference type="EMBL" id="KAJ4256764.1"/>
    </source>
</evidence>
<dbReference type="PANTHER" id="PTHR24359">
    <property type="entry name" value="SERINE/THREONINE-PROTEIN KINASE SBK1"/>
    <property type="match status" value="1"/>
</dbReference>
<feature type="compositionally biased region" description="Polar residues" evidence="1">
    <location>
        <begin position="340"/>
        <end position="355"/>
    </location>
</feature>
<dbReference type="AlphaFoldDB" id="A0A9W8RX89"/>
<sequence length="879" mass="99329">MAHPDGNSATRPAQDTSRNEEYFTFVQRNSIEGVDGYGHHVLFVPTTKLKKWWTEPRGRRIPRALDLQNGIDINVIIDYYLIIFSILVYIGKPLYIHDFVRHGYTDDRLPFVNPPRIFGEDPGMLDMLRLFRDAQWKFCPVRFSKGMLRKVIDPRQILPIMESTVLKSSQKSTVKVVKLYPDSYDSEWAPSDTIVFKEFSTNKESTLRHAWTRECNALAHIGHCDQIVQYLGSFEQKECCVVMLEYANGGNLLDLFKRNILPQTITETQRVLTSIMTLLLAINRIHNLKLRAEDQRTGFAHRDINPENILVFWDKDYPFSRDFKVKLADFDTATPAQLLDETTTGPQDNNENRTYSPPEAIRPHRVQEVDLMQVSIDRDIWSLGCVLADALVWLAGGWIAVQTAEQDRKNIIASSHRYLIDGGYGSCFHDGHGVLPCVLASHQAALASLPSTDGTPRRVADLIERMMLQPSSSRVKRSMDIWNEFDKLFIDPVANQPYPQQRSSSRPVSSPPAANLPNTYNRQSSLGNNLMTLSPSTTNQIIPDPDLSLNTLGLDSPMAHTRASLPAGPSPLSPGSRLETPTATYPPSRSSSIDKRPVENMDFPPSQVQNGGSSHTALPQQESNSRSENANGLLPKKYVSDIINDRRAGRRREEIHYYEEFKLGIQPRHFIIVIDDSRSMRGDERVLDTAEALAWLIKPIDSLGVEVRLTSNPLNRYLSNSNAFRTKFLGLQQPTASLFKPIREWFRGHKGAGPCNMELSLNKIFREASVVNRDHPTSVLVLTNGIWEGGVGKGENVRRTIGEVVRQMETQNIARTDFTIQLLSFGDDPTGIGRLEYLDDNPPKDSRGRACDIVDHKRHTDNLWEILWGAASEEVDKLP</sequence>
<dbReference type="InterPro" id="IPR000719">
    <property type="entry name" value="Prot_kinase_dom"/>
</dbReference>
<feature type="compositionally biased region" description="Polar residues" evidence="1">
    <location>
        <begin position="516"/>
        <end position="541"/>
    </location>
</feature>
<dbReference type="Pfam" id="PF00069">
    <property type="entry name" value="Pkinase"/>
    <property type="match status" value="1"/>
</dbReference>
<dbReference type="PROSITE" id="PS50011">
    <property type="entry name" value="PROTEIN_KINASE_DOM"/>
    <property type="match status" value="1"/>
</dbReference>
<accession>A0A9W8RX89</accession>
<evidence type="ECO:0000313" key="4">
    <source>
        <dbReference type="Proteomes" id="UP001152049"/>
    </source>
</evidence>